<dbReference type="Proteomes" id="UP000077701">
    <property type="component" value="Unassembled WGS sequence"/>
</dbReference>
<dbReference type="PROSITE" id="PS50801">
    <property type="entry name" value="STAS"/>
    <property type="match status" value="1"/>
</dbReference>
<dbReference type="PANTHER" id="PTHR33495:SF2">
    <property type="entry name" value="ANTI-SIGMA FACTOR ANTAGONIST TM_1081-RELATED"/>
    <property type="match status" value="1"/>
</dbReference>
<reference evidence="2 3" key="1">
    <citation type="journal article" date="2016" name="Genome Announc.">
        <title>Draft Genome Sequence of Planomonospora sphaerica JCM9374, a Rare Actinomycete.</title>
        <authorList>
            <person name="Dohra H."/>
            <person name="Suzuki T."/>
            <person name="Inoue Y."/>
            <person name="Kodani S."/>
        </authorList>
    </citation>
    <scope>NUCLEOTIDE SEQUENCE [LARGE SCALE GENOMIC DNA]</scope>
    <source>
        <strain evidence="2 3">JCM 9374</strain>
    </source>
</reference>
<evidence type="ECO:0000313" key="2">
    <source>
        <dbReference type="EMBL" id="GAT70487.1"/>
    </source>
</evidence>
<dbReference type="EMBL" id="BDCX01000017">
    <property type="protein sequence ID" value="GAT70487.1"/>
    <property type="molecule type" value="Genomic_DNA"/>
</dbReference>
<feature type="domain" description="STAS" evidence="1">
    <location>
        <begin position="15"/>
        <end position="93"/>
    </location>
</feature>
<dbReference type="SUPFAM" id="SSF52091">
    <property type="entry name" value="SpoIIaa-like"/>
    <property type="match status" value="1"/>
</dbReference>
<name>A0A161LMR5_9ACTN</name>
<dbReference type="InterPro" id="IPR002645">
    <property type="entry name" value="STAS_dom"/>
</dbReference>
<protein>
    <submittedName>
        <fullName evidence="2">Anti-sigma-factor antagonist</fullName>
    </submittedName>
</protein>
<dbReference type="InterPro" id="IPR036513">
    <property type="entry name" value="STAS_dom_sf"/>
</dbReference>
<organism evidence="2 3">
    <name type="scientific">Planomonospora sphaerica</name>
    <dbReference type="NCBI Taxonomy" id="161355"/>
    <lineage>
        <taxon>Bacteria</taxon>
        <taxon>Bacillati</taxon>
        <taxon>Actinomycetota</taxon>
        <taxon>Actinomycetes</taxon>
        <taxon>Streptosporangiales</taxon>
        <taxon>Streptosporangiaceae</taxon>
        <taxon>Planomonospora</taxon>
    </lineage>
</organism>
<dbReference type="CDD" id="cd07043">
    <property type="entry name" value="STAS_anti-anti-sigma_factors"/>
    <property type="match status" value="1"/>
</dbReference>
<dbReference type="RefSeq" id="WP_068902747.1">
    <property type="nucleotide sequence ID" value="NZ_BDCX01000017.1"/>
</dbReference>
<dbReference type="Gene3D" id="3.30.750.24">
    <property type="entry name" value="STAS domain"/>
    <property type="match status" value="1"/>
</dbReference>
<dbReference type="STRING" id="161355.PS9374_06169"/>
<dbReference type="GO" id="GO:0043856">
    <property type="term" value="F:anti-sigma factor antagonist activity"/>
    <property type="evidence" value="ECO:0007669"/>
    <property type="project" value="TreeGrafter"/>
</dbReference>
<dbReference type="PANTHER" id="PTHR33495">
    <property type="entry name" value="ANTI-SIGMA FACTOR ANTAGONIST TM_1081-RELATED-RELATED"/>
    <property type="match status" value="1"/>
</dbReference>
<reference evidence="3" key="2">
    <citation type="submission" date="2016-04" db="EMBL/GenBank/DDBJ databases">
        <title>Planomonospora sphaerica JCM9374 whole genome shotgun sequence.</title>
        <authorList>
            <person name="Suzuki T."/>
            <person name="Dohra H."/>
            <person name="Kodani S."/>
        </authorList>
    </citation>
    <scope>NUCLEOTIDE SEQUENCE [LARGE SCALE GENOMIC DNA]</scope>
    <source>
        <strain evidence="3">JCM 9374</strain>
    </source>
</reference>
<evidence type="ECO:0000313" key="3">
    <source>
        <dbReference type="Proteomes" id="UP000077701"/>
    </source>
</evidence>
<sequence length="119" mass="12646">MSLIEVFHPGSQWTIVRGPDEIDVATSAAVAHQLRRVLDGGAPGLVVDLLGTRFCDCSGIRALLAAHHHARDLGAHVALAASCPVRRLVTLLRLETLLSVHTDLESALVDAERTPWGGG</sequence>
<comment type="caution">
    <text evidence="2">The sequence shown here is derived from an EMBL/GenBank/DDBJ whole genome shotgun (WGS) entry which is preliminary data.</text>
</comment>
<keyword evidence="3" id="KW-1185">Reference proteome</keyword>
<gene>
    <name evidence="2" type="ORF">PS9374_06169</name>
</gene>
<proteinExistence type="predicted"/>
<accession>A0A161LMR5</accession>
<dbReference type="Pfam" id="PF01740">
    <property type="entry name" value="STAS"/>
    <property type="match status" value="1"/>
</dbReference>
<dbReference type="AlphaFoldDB" id="A0A161LMR5"/>
<evidence type="ECO:0000259" key="1">
    <source>
        <dbReference type="PROSITE" id="PS50801"/>
    </source>
</evidence>